<dbReference type="RefSeq" id="XP_058330897.1">
    <property type="nucleotide sequence ID" value="XM_058475157.1"/>
</dbReference>
<evidence type="ECO:0000256" key="2">
    <source>
        <dbReference type="ARBA" id="ARBA00022598"/>
    </source>
</evidence>
<gene>
    <name evidence="6" type="ORF">N7468_005861</name>
</gene>
<dbReference type="Proteomes" id="UP001150941">
    <property type="component" value="Unassembled WGS sequence"/>
</dbReference>
<dbReference type="SUPFAM" id="SSF56801">
    <property type="entry name" value="Acetyl-CoA synthetase-like"/>
    <property type="match status" value="1"/>
</dbReference>
<dbReference type="PANTHER" id="PTHR24096">
    <property type="entry name" value="LONG-CHAIN-FATTY-ACID--COA LIGASE"/>
    <property type="match status" value="1"/>
</dbReference>
<dbReference type="PROSITE" id="PS00455">
    <property type="entry name" value="AMP_BINDING"/>
    <property type="match status" value="1"/>
</dbReference>
<dbReference type="AlphaFoldDB" id="A0A9W9P0M5"/>
<dbReference type="InterPro" id="IPR000873">
    <property type="entry name" value="AMP-dep_synth/lig_dom"/>
</dbReference>
<keyword evidence="7" id="KW-1185">Reference proteome</keyword>
<evidence type="ECO:0000256" key="1">
    <source>
        <dbReference type="ARBA" id="ARBA00006432"/>
    </source>
</evidence>
<dbReference type="EMBL" id="JAPQKS010000004">
    <property type="protein sequence ID" value="KAJ5232905.1"/>
    <property type="molecule type" value="Genomic_DNA"/>
</dbReference>
<dbReference type="InterPro" id="IPR045851">
    <property type="entry name" value="AMP-bd_C_sf"/>
</dbReference>
<evidence type="ECO:0000313" key="7">
    <source>
        <dbReference type="Proteomes" id="UP001150941"/>
    </source>
</evidence>
<name>A0A9W9P0M5_9EURO</name>
<feature type="domain" description="AMP-binding enzyme C-terminal" evidence="5">
    <location>
        <begin position="466"/>
        <end position="546"/>
    </location>
</feature>
<sequence>MKGPMIPSAEIWPVLFDRPSLPSLLIKVRNVVLHSSALIDNTVIFRSATTNAVRTYHDILRQATSFGSALQSEWNWKKGDVLLVMAPNHVDVPATIWGCHYAGGVVSPANPGLSVRDLRQQLEGSRACGLVVPSQCLPVALEAARSANFPTDRILVLESDSSVDTLGVSSVLQLVVSAQEKQAPLRPRVPLSPSEDTAYLVYSSGTTGRPKAVMVSHRNVVAAIVMQTAVEGPHLDWRVSRTLAILPIYHIYGLVCLVHLPMYLGTTTFFMDKFDVQLFCQHIQSHKISHAYVAPPVVLHLAKSPLVQNYNLSSLKMLTSGGAPLGCEPHKGVVQETRDSSASGIWIVGDDCRLPYPGRFSPIEQIQSIADSLKRWDDWRSGIGSNGPPIPGLESKFVRSDGSTAAKGEEGELWIRSPTVFNGYRDEPEMTAGWDIGYEDEHRNMFITDRSKDLIKFKGYQVAPAELEDLILESDAVRDAAVIGIMNDDLASEVPLAYIVLKEGRSENAAKAQEVIDHVKKRAIHYKHLRGGIIFTNEIPKGPSGKILKRVLRERAVGVDKARRIGAVEYGKYQEGRTAKL</sequence>
<dbReference type="InterPro" id="IPR042099">
    <property type="entry name" value="ANL_N_sf"/>
</dbReference>
<organism evidence="6 7">
    <name type="scientific">Penicillium chermesinum</name>
    <dbReference type="NCBI Taxonomy" id="63820"/>
    <lineage>
        <taxon>Eukaryota</taxon>
        <taxon>Fungi</taxon>
        <taxon>Dikarya</taxon>
        <taxon>Ascomycota</taxon>
        <taxon>Pezizomycotina</taxon>
        <taxon>Eurotiomycetes</taxon>
        <taxon>Eurotiomycetidae</taxon>
        <taxon>Eurotiales</taxon>
        <taxon>Aspergillaceae</taxon>
        <taxon>Penicillium</taxon>
    </lineage>
</organism>
<dbReference type="PANTHER" id="PTHR24096:SF149">
    <property type="entry name" value="AMP-BINDING DOMAIN-CONTAINING PROTEIN-RELATED"/>
    <property type="match status" value="1"/>
</dbReference>
<reference evidence="6" key="2">
    <citation type="journal article" date="2023" name="IMA Fungus">
        <title>Comparative genomic study of the Penicillium genus elucidates a diverse pangenome and 15 lateral gene transfer events.</title>
        <authorList>
            <person name="Petersen C."/>
            <person name="Sorensen T."/>
            <person name="Nielsen M.R."/>
            <person name="Sondergaard T.E."/>
            <person name="Sorensen J.L."/>
            <person name="Fitzpatrick D.A."/>
            <person name="Frisvad J.C."/>
            <person name="Nielsen K.L."/>
        </authorList>
    </citation>
    <scope>NUCLEOTIDE SEQUENCE</scope>
    <source>
        <strain evidence="6">IBT 19713</strain>
    </source>
</reference>
<dbReference type="InterPro" id="IPR020845">
    <property type="entry name" value="AMP-binding_CS"/>
</dbReference>
<dbReference type="Pfam" id="PF13193">
    <property type="entry name" value="AMP-binding_C"/>
    <property type="match status" value="1"/>
</dbReference>
<keyword evidence="2 6" id="KW-0436">Ligase</keyword>
<evidence type="ECO:0000259" key="4">
    <source>
        <dbReference type="Pfam" id="PF00501"/>
    </source>
</evidence>
<evidence type="ECO:0000313" key="6">
    <source>
        <dbReference type="EMBL" id="KAJ5232905.1"/>
    </source>
</evidence>
<proteinExistence type="inferred from homology"/>
<evidence type="ECO:0000256" key="3">
    <source>
        <dbReference type="SAM" id="MobiDB-lite"/>
    </source>
</evidence>
<protein>
    <submittedName>
        <fullName evidence="6">Phenylacetyl-CoA ligase</fullName>
    </submittedName>
</protein>
<comment type="caution">
    <text evidence="6">The sequence shown here is derived from an EMBL/GenBank/DDBJ whole genome shotgun (WGS) entry which is preliminary data.</text>
</comment>
<evidence type="ECO:0000259" key="5">
    <source>
        <dbReference type="Pfam" id="PF13193"/>
    </source>
</evidence>
<feature type="region of interest" description="Disordered" evidence="3">
    <location>
        <begin position="384"/>
        <end position="404"/>
    </location>
</feature>
<dbReference type="Gene3D" id="3.40.50.12780">
    <property type="entry name" value="N-terminal domain of ligase-like"/>
    <property type="match status" value="1"/>
</dbReference>
<dbReference type="Pfam" id="PF00501">
    <property type="entry name" value="AMP-binding"/>
    <property type="match status" value="1"/>
</dbReference>
<dbReference type="GO" id="GO:0016405">
    <property type="term" value="F:CoA-ligase activity"/>
    <property type="evidence" value="ECO:0007669"/>
    <property type="project" value="TreeGrafter"/>
</dbReference>
<accession>A0A9W9P0M5</accession>
<dbReference type="OrthoDB" id="6509636at2759"/>
<reference evidence="6" key="1">
    <citation type="submission" date="2022-11" db="EMBL/GenBank/DDBJ databases">
        <authorList>
            <person name="Petersen C."/>
        </authorList>
    </citation>
    <scope>NUCLEOTIDE SEQUENCE</scope>
    <source>
        <strain evidence="6">IBT 19713</strain>
    </source>
</reference>
<dbReference type="Gene3D" id="3.30.300.30">
    <property type="match status" value="1"/>
</dbReference>
<feature type="domain" description="AMP-dependent synthetase/ligase" evidence="4">
    <location>
        <begin position="51"/>
        <end position="333"/>
    </location>
</feature>
<comment type="similarity">
    <text evidence="1">Belongs to the ATP-dependent AMP-binding enzyme family.</text>
</comment>
<dbReference type="GeneID" id="83202460"/>
<dbReference type="InterPro" id="IPR025110">
    <property type="entry name" value="AMP-bd_C"/>
</dbReference>